<evidence type="ECO:0000313" key="1">
    <source>
        <dbReference type="EMBL" id="KKQ93425.1"/>
    </source>
</evidence>
<name>A0A0G0LZG9_9BACT</name>
<proteinExistence type="predicted"/>
<sequence length="89" mass="9859">MEVRLLSSAQGLFNQLSLVIIMPYPDFEPKIPSNATHGKLTRPGIFIKADPASLEENIDNPTIELVNKVSAPFDDMVTALFSMLNNKRS</sequence>
<dbReference type="AlphaFoldDB" id="A0A0G0LZG9"/>
<dbReference type="EMBL" id="LBVW01000012">
    <property type="protein sequence ID" value="KKQ93425.1"/>
    <property type="molecule type" value="Genomic_DNA"/>
</dbReference>
<reference evidence="1 2" key="1">
    <citation type="journal article" date="2015" name="Nature">
        <title>rRNA introns, odd ribosomes, and small enigmatic genomes across a large radiation of phyla.</title>
        <authorList>
            <person name="Brown C.T."/>
            <person name="Hug L.A."/>
            <person name="Thomas B.C."/>
            <person name="Sharon I."/>
            <person name="Castelle C.J."/>
            <person name="Singh A."/>
            <person name="Wilkins M.J."/>
            <person name="Williams K.H."/>
            <person name="Banfield J.F."/>
        </authorList>
    </citation>
    <scope>NUCLEOTIDE SEQUENCE [LARGE SCALE GENOMIC DNA]</scope>
</reference>
<gene>
    <name evidence="1" type="ORF">UT19_C0012G0014</name>
</gene>
<dbReference type="STRING" id="1618573.UT19_C0012G0014"/>
<evidence type="ECO:0000313" key="2">
    <source>
        <dbReference type="Proteomes" id="UP000034932"/>
    </source>
</evidence>
<protein>
    <submittedName>
        <fullName evidence="1">Uncharacterized protein</fullName>
    </submittedName>
</protein>
<comment type="caution">
    <text evidence="1">The sequence shown here is derived from an EMBL/GenBank/DDBJ whole genome shotgun (WGS) entry which is preliminary data.</text>
</comment>
<accession>A0A0G0LZG9</accession>
<organism evidence="1 2">
    <name type="scientific">Candidatus Woesebacteria bacterium GW2011_GWB1_39_10b</name>
    <dbReference type="NCBI Taxonomy" id="1618573"/>
    <lineage>
        <taxon>Bacteria</taxon>
        <taxon>Candidatus Woeseibacteriota</taxon>
    </lineage>
</organism>
<dbReference type="Proteomes" id="UP000034932">
    <property type="component" value="Unassembled WGS sequence"/>
</dbReference>